<sequence>MVMDQSIAMLCLPCAGASAAMYLRWRRLLPAWLRVVPVELPGRGARLAEDFVKDFDALVLQLCAEQAPGMQGRYVIFGHSMGALLAYGLARQQMRSGDPLPQALLLSASAAPSMRDPGRFAGKDNDAALIADLREQGGTPEEVFESDELLRLTLDTLGADYKVCQSFLYAPEAPLPMPLHVFAGRQDRIGAQGMQAWAAASSATCTLDWFDGGHFFLRQQEALFLDALVRRLAQTIAGGSHVAAAIV</sequence>
<evidence type="ECO:0000313" key="3">
    <source>
        <dbReference type="EMBL" id="SDC69127.1"/>
    </source>
</evidence>
<keyword evidence="4" id="KW-1185">Reference proteome</keyword>
<dbReference type="GO" id="GO:0008610">
    <property type="term" value="P:lipid biosynthetic process"/>
    <property type="evidence" value="ECO:0007669"/>
    <property type="project" value="TreeGrafter"/>
</dbReference>
<name>A0A1G6NPB3_9BURK</name>
<feature type="domain" description="Thioesterase" evidence="2">
    <location>
        <begin position="10"/>
        <end position="231"/>
    </location>
</feature>
<comment type="similarity">
    <text evidence="1">Belongs to the thioesterase family.</text>
</comment>
<dbReference type="PANTHER" id="PTHR11487:SF0">
    <property type="entry name" value="S-ACYL FATTY ACID SYNTHASE THIOESTERASE, MEDIUM CHAIN"/>
    <property type="match status" value="1"/>
</dbReference>
<dbReference type="Pfam" id="PF00975">
    <property type="entry name" value="Thioesterase"/>
    <property type="match status" value="1"/>
</dbReference>
<protein>
    <submittedName>
        <fullName evidence="3">Surfactin synthase thioesterase subunit</fullName>
    </submittedName>
</protein>
<evidence type="ECO:0000313" key="4">
    <source>
        <dbReference type="Proteomes" id="UP000198781"/>
    </source>
</evidence>
<dbReference type="PANTHER" id="PTHR11487">
    <property type="entry name" value="THIOESTERASE"/>
    <property type="match status" value="1"/>
</dbReference>
<dbReference type="Gene3D" id="3.40.50.1820">
    <property type="entry name" value="alpha/beta hydrolase"/>
    <property type="match status" value="1"/>
</dbReference>
<dbReference type="InterPro" id="IPR001031">
    <property type="entry name" value="Thioesterase"/>
</dbReference>
<evidence type="ECO:0000256" key="1">
    <source>
        <dbReference type="ARBA" id="ARBA00007169"/>
    </source>
</evidence>
<dbReference type="STRING" id="187868.SAMN05192589_1033"/>
<proteinExistence type="inferred from homology"/>
<gene>
    <name evidence="3" type="ORF">SAMN05192589_1033</name>
</gene>
<dbReference type="SUPFAM" id="SSF53474">
    <property type="entry name" value="alpha/beta-Hydrolases"/>
    <property type="match status" value="1"/>
</dbReference>
<dbReference type="AlphaFoldDB" id="A0A1G6NPB3"/>
<dbReference type="InterPro" id="IPR012223">
    <property type="entry name" value="TEII"/>
</dbReference>
<dbReference type="Proteomes" id="UP000198781">
    <property type="component" value="Unassembled WGS sequence"/>
</dbReference>
<accession>A0A1G6NPB3</accession>
<dbReference type="EMBL" id="FMZC01000003">
    <property type="protein sequence ID" value="SDC69127.1"/>
    <property type="molecule type" value="Genomic_DNA"/>
</dbReference>
<dbReference type="InterPro" id="IPR029058">
    <property type="entry name" value="AB_hydrolase_fold"/>
</dbReference>
<evidence type="ECO:0000259" key="2">
    <source>
        <dbReference type="Pfam" id="PF00975"/>
    </source>
</evidence>
<organism evidence="3 4">
    <name type="scientific">Paracidovorax valerianellae</name>
    <dbReference type="NCBI Taxonomy" id="187868"/>
    <lineage>
        <taxon>Bacteria</taxon>
        <taxon>Pseudomonadati</taxon>
        <taxon>Pseudomonadota</taxon>
        <taxon>Betaproteobacteria</taxon>
        <taxon>Burkholderiales</taxon>
        <taxon>Comamonadaceae</taxon>
        <taxon>Paracidovorax</taxon>
    </lineage>
</organism>
<reference evidence="3 4" key="1">
    <citation type="submission" date="2016-10" db="EMBL/GenBank/DDBJ databases">
        <authorList>
            <person name="de Groot N.N."/>
        </authorList>
    </citation>
    <scope>NUCLEOTIDE SEQUENCE [LARGE SCALE GENOMIC DNA]</scope>
    <source>
        <strain evidence="3 4">DSM 16619</strain>
    </source>
</reference>